<evidence type="ECO:0000256" key="2">
    <source>
        <dbReference type="ARBA" id="ARBA00022529"/>
    </source>
</evidence>
<gene>
    <name evidence="8" type="ORF">ASB58_07075</name>
</gene>
<sequence length="146" mass="16052">MRVSQQGLALIKEHEGLRMDAYLCPAKIWTIGYGHTGGVQRGQRITAGEAERLLLADLQRFEQAVNLGVKVPLTQGQFDALASFAFNVGVGAFRQSTLLRLLNHGDYQGAAKQFDRWVYGGGQVLPGLVNRRADERALFEEAGHAE</sequence>
<evidence type="ECO:0000256" key="4">
    <source>
        <dbReference type="ARBA" id="ARBA00022801"/>
    </source>
</evidence>
<keyword evidence="5" id="KW-1035">Host cytoplasm</keyword>
<dbReference type="GO" id="GO:0003796">
    <property type="term" value="F:lysozyme activity"/>
    <property type="evidence" value="ECO:0007669"/>
    <property type="project" value="UniProtKB-EC"/>
</dbReference>
<evidence type="ECO:0000256" key="7">
    <source>
        <dbReference type="RuleBase" id="RU003788"/>
    </source>
</evidence>
<evidence type="ECO:0000256" key="6">
    <source>
        <dbReference type="ARBA" id="ARBA00023295"/>
    </source>
</evidence>
<evidence type="ECO:0000313" key="9">
    <source>
        <dbReference type="Proteomes" id="UP000265411"/>
    </source>
</evidence>
<dbReference type="CDD" id="cd00737">
    <property type="entry name" value="lyz_endolysin_autolysin"/>
    <property type="match status" value="1"/>
</dbReference>
<dbReference type="PANTHER" id="PTHR38107">
    <property type="match status" value="1"/>
</dbReference>
<comment type="similarity">
    <text evidence="7">Belongs to the glycosyl hydrolase 24 family.</text>
</comment>
<dbReference type="HAMAP" id="MF_04110">
    <property type="entry name" value="ENDOLYSIN_T4"/>
    <property type="match status" value="1"/>
</dbReference>
<reference evidence="8 9" key="1">
    <citation type="journal article" date="2018" name="Syst. Appl. Microbiol.">
        <title>Pseudomonas gallaeciensis sp. nov., isolated from crude-oil-contaminated intertidal sand samples after the Prestige oil spill.</title>
        <authorList>
            <person name="Mulet M."/>
            <person name="Sanchez D."/>
            <person name="Rodriguez A.C."/>
            <person name="Nogales B."/>
            <person name="Bosch R."/>
            <person name="Busquets A."/>
            <person name="Gomila M."/>
            <person name="Lalucat J."/>
            <person name="Garcia-Valdes E."/>
        </authorList>
    </citation>
    <scope>NUCLEOTIDE SEQUENCE [LARGE SCALE GENOMIC DNA]</scope>
    <source>
        <strain evidence="8 9">V113</strain>
    </source>
</reference>
<organism evidence="8 9">
    <name type="scientific">Pseudomonas abyssi</name>
    <dbReference type="NCBI Taxonomy" id="170540"/>
    <lineage>
        <taxon>Bacteria</taxon>
        <taxon>Pseudomonadati</taxon>
        <taxon>Pseudomonadota</taxon>
        <taxon>Gammaproteobacteria</taxon>
        <taxon>Pseudomonadales</taxon>
        <taxon>Pseudomonadaceae</taxon>
        <taxon>Pseudomonas</taxon>
    </lineage>
</organism>
<keyword evidence="4 7" id="KW-0378">Hydrolase</keyword>
<comment type="catalytic activity">
    <reaction evidence="1 7">
        <text>Hydrolysis of (1-&gt;4)-beta-linkages between N-acetylmuramic acid and N-acetyl-D-glucosamine residues in a peptidoglycan and between N-acetyl-D-glucosamine residues in chitodextrins.</text>
        <dbReference type="EC" id="3.2.1.17"/>
    </reaction>
</comment>
<dbReference type="InterPro" id="IPR002196">
    <property type="entry name" value="Glyco_hydro_24"/>
</dbReference>
<dbReference type="Gene3D" id="1.10.530.40">
    <property type="match status" value="1"/>
</dbReference>
<dbReference type="GO" id="GO:0031640">
    <property type="term" value="P:killing of cells of another organism"/>
    <property type="evidence" value="ECO:0007669"/>
    <property type="project" value="UniProtKB-KW"/>
</dbReference>
<dbReference type="GO" id="GO:0009253">
    <property type="term" value="P:peptidoglycan catabolic process"/>
    <property type="evidence" value="ECO:0007669"/>
    <property type="project" value="InterPro"/>
</dbReference>
<dbReference type="InterPro" id="IPR034690">
    <property type="entry name" value="Endolysin_T4_type"/>
</dbReference>
<name>A0A395RAF1_9PSED</name>
<dbReference type="OrthoDB" id="8141296at2"/>
<evidence type="ECO:0000256" key="1">
    <source>
        <dbReference type="ARBA" id="ARBA00000632"/>
    </source>
</evidence>
<keyword evidence="2 7" id="KW-0929">Antimicrobial</keyword>
<protein>
    <recommendedName>
        <fullName evidence="7">Lysozyme</fullName>
        <ecNumber evidence="7">3.2.1.17</ecNumber>
    </recommendedName>
</protein>
<dbReference type="Pfam" id="PF00959">
    <property type="entry name" value="Phage_lysozyme"/>
    <property type="match status" value="1"/>
</dbReference>
<evidence type="ECO:0000256" key="3">
    <source>
        <dbReference type="ARBA" id="ARBA00022638"/>
    </source>
</evidence>
<proteinExistence type="inferred from homology"/>
<dbReference type="Proteomes" id="UP000265411">
    <property type="component" value="Unassembled WGS sequence"/>
</dbReference>
<keyword evidence="6 7" id="KW-0326">Glycosidase</keyword>
<dbReference type="InterPro" id="IPR023347">
    <property type="entry name" value="Lysozyme_dom_sf"/>
</dbReference>
<dbReference type="RefSeq" id="WP_118129822.1">
    <property type="nucleotide sequence ID" value="NZ_LMAZ01000001.1"/>
</dbReference>
<dbReference type="GO" id="GO:0042742">
    <property type="term" value="P:defense response to bacterium"/>
    <property type="evidence" value="ECO:0007669"/>
    <property type="project" value="UniProtKB-KW"/>
</dbReference>
<dbReference type="GO" id="GO:0016998">
    <property type="term" value="P:cell wall macromolecule catabolic process"/>
    <property type="evidence" value="ECO:0007669"/>
    <property type="project" value="InterPro"/>
</dbReference>
<evidence type="ECO:0000256" key="5">
    <source>
        <dbReference type="ARBA" id="ARBA00023200"/>
    </source>
</evidence>
<dbReference type="EC" id="3.2.1.17" evidence="7"/>
<keyword evidence="9" id="KW-1185">Reference proteome</keyword>
<dbReference type="EMBL" id="LMAZ01000001">
    <property type="protein sequence ID" value="RGP57086.1"/>
    <property type="molecule type" value="Genomic_DNA"/>
</dbReference>
<comment type="caution">
    <text evidence="8">The sequence shown here is derived from an EMBL/GenBank/DDBJ whole genome shotgun (WGS) entry which is preliminary data.</text>
</comment>
<dbReference type="InterPro" id="IPR023346">
    <property type="entry name" value="Lysozyme-like_dom_sf"/>
</dbReference>
<dbReference type="AlphaFoldDB" id="A0A395RAF1"/>
<dbReference type="PANTHER" id="PTHR38107:SF4">
    <property type="entry name" value="LYSOZYME"/>
    <property type="match status" value="1"/>
</dbReference>
<dbReference type="InterPro" id="IPR051018">
    <property type="entry name" value="Bacteriophage_GH24"/>
</dbReference>
<evidence type="ECO:0000313" key="8">
    <source>
        <dbReference type="EMBL" id="RGP57086.1"/>
    </source>
</evidence>
<keyword evidence="3 7" id="KW-0081">Bacteriolytic enzyme</keyword>
<accession>A0A395RAF1</accession>
<dbReference type="InterPro" id="IPR033907">
    <property type="entry name" value="Endolysin_autolysin"/>
</dbReference>
<dbReference type="SUPFAM" id="SSF53955">
    <property type="entry name" value="Lysozyme-like"/>
    <property type="match status" value="1"/>
</dbReference>